<dbReference type="InParanoid" id="B5YLH9"/>
<dbReference type="PANTHER" id="PTHR10869:SF235">
    <property type="entry name" value="PROCOLLAGEN-PROLINE 4-DIOXYGENASE"/>
    <property type="match status" value="1"/>
</dbReference>
<evidence type="ECO:0000256" key="10">
    <source>
        <dbReference type="ARBA" id="ARBA00023136"/>
    </source>
</evidence>
<dbReference type="PANTHER" id="PTHR10869">
    <property type="entry name" value="PROLYL 4-HYDROXYLASE ALPHA SUBUNIT"/>
    <property type="match status" value="1"/>
</dbReference>
<keyword evidence="14" id="KW-1185">Reference proteome</keyword>
<dbReference type="Pfam" id="PF13640">
    <property type="entry name" value="2OG-FeII_Oxy_3"/>
    <property type="match status" value="1"/>
</dbReference>
<keyword evidence="8" id="KW-0560">Oxidoreductase</keyword>
<dbReference type="GO" id="GO:0005783">
    <property type="term" value="C:endoplasmic reticulum"/>
    <property type="evidence" value="ECO:0000318"/>
    <property type="project" value="GO_Central"/>
</dbReference>
<accession>B5YLH9</accession>
<evidence type="ECO:0008006" key="15">
    <source>
        <dbReference type="Google" id="ProtNLM"/>
    </source>
</evidence>
<dbReference type="InterPro" id="IPR045054">
    <property type="entry name" value="P4HA-like"/>
</dbReference>
<dbReference type="InterPro" id="IPR044862">
    <property type="entry name" value="Pro_4_hyd_alph_FE2OG_OXY"/>
</dbReference>
<evidence type="ECO:0000256" key="7">
    <source>
        <dbReference type="ARBA" id="ARBA00022989"/>
    </source>
</evidence>
<evidence type="ECO:0000313" key="13">
    <source>
        <dbReference type="EMBL" id="ACI64233.1"/>
    </source>
</evidence>
<organism evidence="13 14">
    <name type="scientific">Thalassiosira pseudonana</name>
    <name type="common">Marine diatom</name>
    <name type="synonym">Cyclotella nana</name>
    <dbReference type="NCBI Taxonomy" id="35128"/>
    <lineage>
        <taxon>Eukaryota</taxon>
        <taxon>Sar</taxon>
        <taxon>Stramenopiles</taxon>
        <taxon>Ochrophyta</taxon>
        <taxon>Bacillariophyta</taxon>
        <taxon>Coscinodiscophyceae</taxon>
        <taxon>Thalassiosirophycidae</taxon>
        <taxon>Thalassiosirales</taxon>
        <taxon>Thalassiosiraceae</taxon>
        <taxon>Thalassiosira</taxon>
    </lineage>
</organism>
<dbReference type="OMA" id="MATIAYP"/>
<dbReference type="PaxDb" id="35128-Thaps10787"/>
<keyword evidence="6" id="KW-0223">Dioxygenase</keyword>
<dbReference type="InterPro" id="IPR005123">
    <property type="entry name" value="Oxoglu/Fe-dep_dioxygenase_dom"/>
</dbReference>
<protein>
    <recommendedName>
        <fullName evidence="15">Fe2OG dioxygenase domain-containing protein</fullName>
    </recommendedName>
</protein>
<dbReference type="STRING" id="35128.B5YLH9"/>
<feature type="domain" description="ShKT" evidence="12">
    <location>
        <begin position="151"/>
        <end position="185"/>
    </location>
</feature>
<dbReference type="GO" id="GO:0031418">
    <property type="term" value="F:L-ascorbic acid binding"/>
    <property type="evidence" value="ECO:0007669"/>
    <property type="project" value="InterPro"/>
</dbReference>
<evidence type="ECO:0000256" key="1">
    <source>
        <dbReference type="ARBA" id="ARBA00001961"/>
    </source>
</evidence>
<keyword evidence="4" id="KW-0812">Transmembrane</keyword>
<keyword evidence="9" id="KW-0408">Iron</keyword>
<comment type="cofactor">
    <cofactor evidence="1">
        <name>L-ascorbate</name>
        <dbReference type="ChEBI" id="CHEBI:38290"/>
    </cofactor>
</comment>
<gene>
    <name evidence="13" type="ORF">THAPS_10787</name>
</gene>
<dbReference type="FunFam" id="2.60.120.620:FF:000031">
    <property type="entry name" value="Predicted protein"/>
    <property type="match status" value="1"/>
</dbReference>
<comment type="subcellular location">
    <subcellularLocation>
        <location evidence="3">Endomembrane system</location>
    </subcellularLocation>
    <subcellularLocation>
        <location evidence="2">Membrane</location>
        <topology evidence="2">Single-pass membrane protein</topology>
    </subcellularLocation>
</comment>
<sequence>MKLNKLVTALLRLRPNGSDVDHRTISSVSETISPFISSSPPGIAELEWKNESRQEYCVAEGNSQCIADDTGLNAQFDKVFVDVEVHHAEAAKEVKKVEVPKVDYSNEQFGVIQKLDGANFDEATKFVENWKAYMIHVVMSDPSYSSVRPSCKNQHELCTFWAMHGECEANPGYMKVQCGPSCQSCDELDFNKRCPLDKNAKNAFEKPGDVNRFFERIATDEEFAKYNITVHSRPKRPEDDDSVVDGPWLVTLEDFISPEEAERLIELGHVEQYKRSTDVGHLKADGSYTEDVHSTRTSSNSWCLDKCMKDPVAKDVVDRIEHMTMIPQTNSESLQLLRYEEGQYYGVHHDLIEHQKDRPPGVRILTFYMYLNGNEDSGLEGGGTKFPRIGATVTPKRGRAAMWSSVLDENPHKKDPRTDHTALPVTKGVKYGANAWIHQRDYITPNKKGCA</sequence>
<dbReference type="eggNOG" id="KOG1591">
    <property type="taxonomic scope" value="Eukaryota"/>
</dbReference>
<evidence type="ECO:0000256" key="6">
    <source>
        <dbReference type="ARBA" id="ARBA00022964"/>
    </source>
</evidence>
<dbReference type="PROSITE" id="PS51471">
    <property type="entry name" value="FE2OG_OXY"/>
    <property type="match status" value="1"/>
</dbReference>
<dbReference type="Gene3D" id="2.60.120.620">
    <property type="entry name" value="q2cbj1_9rhob like domain"/>
    <property type="match status" value="1"/>
</dbReference>
<dbReference type="SMART" id="SM00702">
    <property type="entry name" value="P4Hc"/>
    <property type="match status" value="1"/>
</dbReference>
<keyword evidence="5" id="KW-0479">Metal-binding</keyword>
<dbReference type="EMBL" id="CP001159">
    <property type="protein sequence ID" value="ACI64233.1"/>
    <property type="molecule type" value="Genomic_DNA"/>
</dbReference>
<dbReference type="Pfam" id="PF01549">
    <property type="entry name" value="ShK"/>
    <property type="match status" value="1"/>
</dbReference>
<dbReference type="HOGENOM" id="CLU_031934_0_0_1"/>
<keyword evidence="10" id="KW-0472">Membrane</keyword>
<dbReference type="GO" id="GO:0005506">
    <property type="term" value="F:iron ion binding"/>
    <property type="evidence" value="ECO:0007669"/>
    <property type="project" value="InterPro"/>
</dbReference>
<evidence type="ECO:0000256" key="5">
    <source>
        <dbReference type="ARBA" id="ARBA00022723"/>
    </source>
</evidence>
<dbReference type="PROSITE" id="PS51670">
    <property type="entry name" value="SHKT"/>
    <property type="match status" value="1"/>
</dbReference>
<evidence type="ECO:0000256" key="4">
    <source>
        <dbReference type="ARBA" id="ARBA00022692"/>
    </source>
</evidence>
<evidence type="ECO:0000256" key="8">
    <source>
        <dbReference type="ARBA" id="ARBA00023002"/>
    </source>
</evidence>
<dbReference type="KEGG" id="tps:THAPS_10787"/>
<reference evidence="13 14" key="2">
    <citation type="journal article" date="2008" name="Nature">
        <title>The Phaeodactylum genome reveals the evolutionary history of diatom genomes.</title>
        <authorList>
            <person name="Bowler C."/>
            <person name="Allen A.E."/>
            <person name="Badger J.H."/>
            <person name="Grimwood J."/>
            <person name="Jabbari K."/>
            <person name="Kuo A."/>
            <person name="Maheswari U."/>
            <person name="Martens C."/>
            <person name="Maumus F."/>
            <person name="Otillar R.P."/>
            <person name="Rayko E."/>
            <person name="Salamov A."/>
            <person name="Vandepoele K."/>
            <person name="Beszteri B."/>
            <person name="Gruber A."/>
            <person name="Heijde M."/>
            <person name="Katinka M."/>
            <person name="Mock T."/>
            <person name="Valentin K."/>
            <person name="Verret F."/>
            <person name="Berges J.A."/>
            <person name="Brownlee C."/>
            <person name="Cadoret J.P."/>
            <person name="Chiovitti A."/>
            <person name="Choi C.J."/>
            <person name="Coesel S."/>
            <person name="De Martino A."/>
            <person name="Detter J.C."/>
            <person name="Durkin C."/>
            <person name="Falciatore A."/>
            <person name="Fournet J."/>
            <person name="Haruta M."/>
            <person name="Huysman M.J."/>
            <person name="Jenkins B.D."/>
            <person name="Jiroutova K."/>
            <person name="Jorgensen R.E."/>
            <person name="Joubert Y."/>
            <person name="Kaplan A."/>
            <person name="Kroger N."/>
            <person name="Kroth P.G."/>
            <person name="La Roche J."/>
            <person name="Lindquist E."/>
            <person name="Lommer M."/>
            <person name="Martin-Jezequel V."/>
            <person name="Lopez P.J."/>
            <person name="Lucas S."/>
            <person name="Mangogna M."/>
            <person name="McGinnis K."/>
            <person name="Medlin L.K."/>
            <person name="Montsant A."/>
            <person name="Oudot-Le Secq M.P."/>
            <person name="Napoli C."/>
            <person name="Obornik M."/>
            <person name="Parker M.S."/>
            <person name="Petit J.L."/>
            <person name="Porcel B.M."/>
            <person name="Poulsen N."/>
            <person name="Robison M."/>
            <person name="Rychlewski L."/>
            <person name="Rynearson T.A."/>
            <person name="Schmutz J."/>
            <person name="Shapiro H."/>
            <person name="Siaut M."/>
            <person name="Stanley M."/>
            <person name="Sussman M.R."/>
            <person name="Taylor A.R."/>
            <person name="Vardi A."/>
            <person name="von Dassow P."/>
            <person name="Vyverman W."/>
            <person name="Willis A."/>
            <person name="Wyrwicz L.S."/>
            <person name="Rokhsar D.S."/>
            <person name="Weissenbach J."/>
            <person name="Armbrust E.V."/>
            <person name="Green B.R."/>
            <person name="Van de Peer Y."/>
            <person name="Grigoriev I.V."/>
        </authorList>
    </citation>
    <scope>NUCLEOTIDE SEQUENCE [LARGE SCALE GENOMIC DNA]</scope>
    <source>
        <strain evidence="13 14">CCMP1335</strain>
    </source>
</reference>
<feature type="domain" description="Fe2OG dioxygenase" evidence="11">
    <location>
        <begin position="330"/>
        <end position="439"/>
    </location>
</feature>
<dbReference type="GO" id="GO:0016020">
    <property type="term" value="C:membrane"/>
    <property type="evidence" value="ECO:0007669"/>
    <property type="project" value="UniProtKB-SubCell"/>
</dbReference>
<name>B5YLH9_THAPS</name>
<proteinExistence type="predicted"/>
<evidence type="ECO:0000259" key="12">
    <source>
        <dbReference type="PROSITE" id="PS51670"/>
    </source>
</evidence>
<evidence type="ECO:0000256" key="3">
    <source>
        <dbReference type="ARBA" id="ARBA00004308"/>
    </source>
</evidence>
<dbReference type="InterPro" id="IPR006620">
    <property type="entry name" value="Pro_4_hyd_alph"/>
</dbReference>
<evidence type="ECO:0000256" key="9">
    <source>
        <dbReference type="ARBA" id="ARBA00023004"/>
    </source>
</evidence>
<evidence type="ECO:0000259" key="11">
    <source>
        <dbReference type="PROSITE" id="PS51471"/>
    </source>
</evidence>
<evidence type="ECO:0000256" key="2">
    <source>
        <dbReference type="ARBA" id="ARBA00004167"/>
    </source>
</evidence>
<dbReference type="Proteomes" id="UP000001449">
    <property type="component" value="Chromosome 18"/>
</dbReference>
<dbReference type="SMART" id="SM00254">
    <property type="entry name" value="ShKT"/>
    <property type="match status" value="1"/>
</dbReference>
<reference evidence="13 14" key="1">
    <citation type="journal article" date="2004" name="Science">
        <title>The genome of the diatom Thalassiosira pseudonana: ecology, evolution, and metabolism.</title>
        <authorList>
            <person name="Armbrust E.V."/>
            <person name="Berges J.A."/>
            <person name="Bowler C."/>
            <person name="Green B.R."/>
            <person name="Martinez D."/>
            <person name="Putnam N.H."/>
            <person name="Zhou S."/>
            <person name="Allen A.E."/>
            <person name="Apt K.E."/>
            <person name="Bechner M."/>
            <person name="Brzezinski M.A."/>
            <person name="Chaal B.K."/>
            <person name="Chiovitti A."/>
            <person name="Davis A.K."/>
            <person name="Demarest M.S."/>
            <person name="Detter J.C."/>
            <person name="Glavina T."/>
            <person name="Goodstein D."/>
            <person name="Hadi M.Z."/>
            <person name="Hellsten U."/>
            <person name="Hildebrand M."/>
            <person name="Jenkins B.D."/>
            <person name="Jurka J."/>
            <person name="Kapitonov V.V."/>
            <person name="Kroger N."/>
            <person name="Lau W.W."/>
            <person name="Lane T.W."/>
            <person name="Larimer F.W."/>
            <person name="Lippmeier J.C."/>
            <person name="Lucas S."/>
            <person name="Medina M."/>
            <person name="Montsant A."/>
            <person name="Obornik M."/>
            <person name="Parker M.S."/>
            <person name="Palenik B."/>
            <person name="Pazour G.J."/>
            <person name="Richardson P.M."/>
            <person name="Rynearson T.A."/>
            <person name="Saito M.A."/>
            <person name="Schwartz D.C."/>
            <person name="Thamatrakoln K."/>
            <person name="Valentin K."/>
            <person name="Vardi A."/>
            <person name="Wilkerson F.P."/>
            <person name="Rokhsar D.S."/>
        </authorList>
    </citation>
    <scope>NUCLEOTIDE SEQUENCE [LARGE SCALE GENOMIC DNA]</scope>
    <source>
        <strain evidence="13 14">CCMP1335</strain>
    </source>
</reference>
<dbReference type="GeneID" id="7442176"/>
<dbReference type="InterPro" id="IPR003582">
    <property type="entry name" value="ShKT_dom"/>
</dbReference>
<keyword evidence="7" id="KW-1133">Transmembrane helix</keyword>
<dbReference type="RefSeq" id="XP_002295516.1">
    <property type="nucleotide sequence ID" value="XM_002295480.1"/>
</dbReference>
<dbReference type="AlphaFoldDB" id="B5YLH9"/>
<dbReference type="GO" id="GO:0004656">
    <property type="term" value="F:procollagen-proline 4-dioxygenase activity"/>
    <property type="evidence" value="ECO:0000318"/>
    <property type="project" value="GO_Central"/>
</dbReference>
<evidence type="ECO:0000313" key="14">
    <source>
        <dbReference type="Proteomes" id="UP000001449"/>
    </source>
</evidence>